<name>A0A061EDR8_THECC</name>
<evidence type="ECO:0000256" key="2">
    <source>
        <dbReference type="ARBA" id="ARBA00022771"/>
    </source>
</evidence>
<dbReference type="Pfam" id="PF03101">
    <property type="entry name" value="FAR1"/>
    <property type="match status" value="1"/>
</dbReference>
<dbReference type="STRING" id="3641.A0A061EDR8"/>
<dbReference type="InterPro" id="IPR004330">
    <property type="entry name" value="FAR1_DNA_bnd_dom"/>
</dbReference>
<organism evidence="6 7">
    <name type="scientific">Theobroma cacao</name>
    <name type="common">Cacao</name>
    <name type="synonym">Cocoa</name>
    <dbReference type="NCBI Taxonomy" id="3641"/>
    <lineage>
        <taxon>Eukaryota</taxon>
        <taxon>Viridiplantae</taxon>
        <taxon>Streptophyta</taxon>
        <taxon>Embryophyta</taxon>
        <taxon>Tracheophyta</taxon>
        <taxon>Spermatophyta</taxon>
        <taxon>Magnoliopsida</taxon>
        <taxon>eudicotyledons</taxon>
        <taxon>Gunneridae</taxon>
        <taxon>Pentapetalae</taxon>
        <taxon>rosids</taxon>
        <taxon>malvids</taxon>
        <taxon>Malvales</taxon>
        <taxon>Malvaceae</taxon>
        <taxon>Byttnerioideae</taxon>
        <taxon>Theobroma</taxon>
    </lineage>
</organism>
<protein>
    <submittedName>
        <fullName evidence="6">FAR1-related sequence 12-like protein</fullName>
    </submittedName>
</protein>
<gene>
    <name evidence="6" type="ORF">TCM_017493</name>
</gene>
<dbReference type="InterPro" id="IPR006564">
    <property type="entry name" value="Znf_PMZ"/>
</dbReference>
<keyword evidence="1" id="KW-0479">Metal-binding</keyword>
<dbReference type="PROSITE" id="PS50966">
    <property type="entry name" value="ZF_SWIM"/>
    <property type="match status" value="1"/>
</dbReference>
<accession>A0A061EDR8</accession>
<dbReference type="EMBL" id="CM001882">
    <property type="protein sequence ID" value="EOY03066.1"/>
    <property type="molecule type" value="Genomic_DNA"/>
</dbReference>
<reference evidence="6 7" key="1">
    <citation type="journal article" date="2013" name="Genome Biol.">
        <title>The genome sequence of the most widely cultivated cacao type and its use to identify candidate genes regulating pod color.</title>
        <authorList>
            <person name="Motamayor J.C."/>
            <person name="Mockaitis K."/>
            <person name="Schmutz J."/>
            <person name="Haiminen N."/>
            <person name="Iii D.L."/>
            <person name="Cornejo O."/>
            <person name="Findley S.D."/>
            <person name="Zheng P."/>
            <person name="Utro F."/>
            <person name="Royaert S."/>
            <person name="Saski C."/>
            <person name="Jenkins J."/>
            <person name="Podicheti R."/>
            <person name="Zhao M."/>
            <person name="Scheffler B.E."/>
            <person name="Stack J.C."/>
            <person name="Feltus F.A."/>
            <person name="Mustiga G.M."/>
            <person name="Amores F."/>
            <person name="Phillips W."/>
            <person name="Marelli J.P."/>
            <person name="May G.D."/>
            <person name="Shapiro H."/>
            <person name="Ma J."/>
            <person name="Bustamante C.D."/>
            <person name="Schnell R.J."/>
            <person name="Main D."/>
            <person name="Gilbert D."/>
            <person name="Parida L."/>
            <person name="Kuhn D.N."/>
        </authorList>
    </citation>
    <scope>NUCLEOTIDE SEQUENCE [LARGE SCALE GENOMIC DNA]</scope>
    <source>
        <strain evidence="7">cv. Matina 1-6</strain>
    </source>
</reference>
<evidence type="ECO:0000256" key="4">
    <source>
        <dbReference type="PROSITE-ProRule" id="PRU00325"/>
    </source>
</evidence>
<dbReference type="InterPro" id="IPR007527">
    <property type="entry name" value="Znf_SWIM"/>
</dbReference>
<dbReference type="Pfam" id="PF04434">
    <property type="entry name" value="SWIM"/>
    <property type="match status" value="1"/>
</dbReference>
<keyword evidence="3" id="KW-0862">Zinc</keyword>
<sequence>MSVNRDVTAIVMGQREARDNRREASTNILHPECRLKPRKALVSAFALPWLMENKENNLSNAKYLHELSKDDILSLEFDDLEDVYKFYKAYACAMGFGVRKGSCRRNKDGIEVMKHFACSKEGHRAEKWEKLENRVREPKRSSRTDCKANIRVILNKDTGKRYVSHCELEHNHQMVNPAQICFIRSNRQIKVADVCEAKAVKVAGLNTFIASLAKERKTLLEFVRAIEDGIKNIRNNEIGEDYISIHTKPVSSQIFKDIEKHAASVYTGRAFKKFIDEMRLQQLFYHECRFDDEPSIRVYQLMKYGDLFERIRVEFHVDDENIKCSCLKFETDGIPCPHIIHVMILEQLNRIPLNLIMKRWTKNAKDDAPTVVDDNVDPKYQKMPRCLLDDNDVDVYERNKEVWPSQLGTLFGGDSSECETSKARQQ</sequence>
<dbReference type="SMART" id="SM00575">
    <property type="entry name" value="ZnF_PMZ"/>
    <property type="match status" value="1"/>
</dbReference>
<evidence type="ECO:0000256" key="3">
    <source>
        <dbReference type="ARBA" id="ARBA00022833"/>
    </source>
</evidence>
<keyword evidence="7" id="KW-1185">Reference proteome</keyword>
<feature type="domain" description="SWIM-type" evidence="5">
    <location>
        <begin position="309"/>
        <end position="347"/>
    </location>
</feature>
<keyword evidence="2 4" id="KW-0863">Zinc-finger</keyword>
<dbReference type="InParanoid" id="A0A061EDR8"/>
<dbReference type="GO" id="GO:0008270">
    <property type="term" value="F:zinc ion binding"/>
    <property type="evidence" value="ECO:0007669"/>
    <property type="project" value="UniProtKB-KW"/>
</dbReference>
<evidence type="ECO:0000256" key="1">
    <source>
        <dbReference type="ARBA" id="ARBA00022723"/>
    </source>
</evidence>
<evidence type="ECO:0000313" key="6">
    <source>
        <dbReference type="EMBL" id="EOY03066.1"/>
    </source>
</evidence>
<dbReference type="HOGENOM" id="CLU_644671_0_0_1"/>
<dbReference type="PANTHER" id="PTHR47718">
    <property type="entry name" value="OS01G0519700 PROTEIN"/>
    <property type="match status" value="1"/>
</dbReference>
<evidence type="ECO:0000313" key="7">
    <source>
        <dbReference type="Proteomes" id="UP000026915"/>
    </source>
</evidence>
<dbReference type="AlphaFoldDB" id="A0A061EDR8"/>
<dbReference type="Gramene" id="EOY03066">
    <property type="protein sequence ID" value="EOY03066"/>
    <property type="gene ID" value="TCM_017493"/>
</dbReference>
<dbReference type="OMA" id="HIFMANM"/>
<dbReference type="Proteomes" id="UP000026915">
    <property type="component" value="Chromosome 4"/>
</dbReference>
<evidence type="ECO:0000259" key="5">
    <source>
        <dbReference type="PROSITE" id="PS50966"/>
    </source>
</evidence>
<proteinExistence type="predicted"/>
<dbReference type="PANTHER" id="PTHR47718:SF17">
    <property type="entry name" value="PROTEIN FAR1-RELATED SEQUENCE 5-LIKE"/>
    <property type="match status" value="1"/>
</dbReference>